<dbReference type="EMBL" id="AP025292">
    <property type="protein sequence ID" value="BDC98219.1"/>
    <property type="molecule type" value="Genomic_DNA"/>
</dbReference>
<comment type="subcellular location">
    <subcellularLocation>
        <location evidence="8">Cytoplasm</location>
    </subcellularLocation>
</comment>
<keyword evidence="4 8" id="KW-0418">Kinase</keyword>
<comment type="similarity">
    <text evidence="1 8">Belongs to the cytidylate kinase family. Type 1 subfamily.</text>
</comment>
<evidence type="ECO:0000256" key="6">
    <source>
        <dbReference type="ARBA" id="ARBA00047615"/>
    </source>
</evidence>
<dbReference type="EC" id="2.7.4.25" evidence="8"/>
<dbReference type="CDD" id="cd02020">
    <property type="entry name" value="CMPK"/>
    <property type="match status" value="1"/>
</dbReference>
<dbReference type="InterPro" id="IPR027417">
    <property type="entry name" value="P-loop_NTPase"/>
</dbReference>
<protein>
    <recommendedName>
        <fullName evidence="8">Cytidylate kinase</fullName>
        <shortName evidence="8">CK</shortName>
        <ecNumber evidence="8">2.7.4.25</ecNumber>
    </recommendedName>
    <alternativeName>
        <fullName evidence="8">Cytidine monophosphate kinase</fullName>
        <shortName evidence="8">CMP kinase</shortName>
    </alternativeName>
</protein>
<dbReference type="RefSeq" id="WP_338397548.1">
    <property type="nucleotide sequence ID" value="NZ_AP025292.1"/>
</dbReference>
<keyword evidence="2 8" id="KW-0808">Transferase</keyword>
<dbReference type="NCBIfam" id="TIGR00017">
    <property type="entry name" value="cmk"/>
    <property type="match status" value="1"/>
</dbReference>
<keyword evidence="5 8" id="KW-0067">ATP-binding</keyword>
<evidence type="ECO:0000259" key="9">
    <source>
        <dbReference type="Pfam" id="PF02224"/>
    </source>
</evidence>
<proteinExistence type="inferred from homology"/>
<keyword evidence="3 8" id="KW-0547">Nucleotide-binding</keyword>
<evidence type="ECO:0000256" key="3">
    <source>
        <dbReference type="ARBA" id="ARBA00022741"/>
    </source>
</evidence>
<comment type="catalytic activity">
    <reaction evidence="6 8">
        <text>dCMP + ATP = dCDP + ADP</text>
        <dbReference type="Rhea" id="RHEA:25094"/>
        <dbReference type="ChEBI" id="CHEBI:30616"/>
        <dbReference type="ChEBI" id="CHEBI:57566"/>
        <dbReference type="ChEBI" id="CHEBI:58593"/>
        <dbReference type="ChEBI" id="CHEBI:456216"/>
        <dbReference type="EC" id="2.7.4.25"/>
    </reaction>
</comment>
<evidence type="ECO:0000256" key="7">
    <source>
        <dbReference type="ARBA" id="ARBA00048478"/>
    </source>
</evidence>
<dbReference type="HAMAP" id="MF_00238">
    <property type="entry name" value="Cytidyl_kinase_type1"/>
    <property type="match status" value="1"/>
</dbReference>
<name>A0ABM7VBV9_9BACT</name>
<evidence type="ECO:0000256" key="5">
    <source>
        <dbReference type="ARBA" id="ARBA00022840"/>
    </source>
</evidence>
<dbReference type="Proteomes" id="UP001354989">
    <property type="component" value="Chromosome"/>
</dbReference>
<organism evidence="10 11">
    <name type="scientific">Persicobacter psychrovividus</name>
    <dbReference type="NCBI Taxonomy" id="387638"/>
    <lineage>
        <taxon>Bacteria</taxon>
        <taxon>Pseudomonadati</taxon>
        <taxon>Bacteroidota</taxon>
        <taxon>Cytophagia</taxon>
        <taxon>Cytophagales</taxon>
        <taxon>Persicobacteraceae</taxon>
        <taxon>Persicobacter</taxon>
    </lineage>
</organism>
<dbReference type="Pfam" id="PF02224">
    <property type="entry name" value="Cytidylate_kin"/>
    <property type="match status" value="1"/>
</dbReference>
<evidence type="ECO:0000256" key="4">
    <source>
        <dbReference type="ARBA" id="ARBA00022777"/>
    </source>
</evidence>
<feature type="binding site" evidence="8">
    <location>
        <begin position="11"/>
        <end position="19"/>
    </location>
    <ligand>
        <name>ATP</name>
        <dbReference type="ChEBI" id="CHEBI:30616"/>
    </ligand>
</feature>
<dbReference type="InterPro" id="IPR003136">
    <property type="entry name" value="Cytidylate_kin"/>
</dbReference>
<accession>A0ABM7VBV9</accession>
<evidence type="ECO:0000313" key="10">
    <source>
        <dbReference type="EMBL" id="BDC98219.1"/>
    </source>
</evidence>
<evidence type="ECO:0000313" key="11">
    <source>
        <dbReference type="Proteomes" id="UP001354989"/>
    </source>
</evidence>
<dbReference type="Gene3D" id="3.40.50.300">
    <property type="entry name" value="P-loop containing nucleotide triphosphate hydrolases"/>
    <property type="match status" value="1"/>
</dbReference>
<feature type="domain" description="Cytidylate kinase" evidence="9">
    <location>
        <begin position="7"/>
        <end position="222"/>
    </location>
</feature>
<gene>
    <name evidence="8 10" type="primary">cmk</name>
    <name evidence="10" type="ORF">PEPS_05000</name>
</gene>
<evidence type="ECO:0000256" key="8">
    <source>
        <dbReference type="HAMAP-Rule" id="MF_00238"/>
    </source>
</evidence>
<dbReference type="InterPro" id="IPR011994">
    <property type="entry name" value="Cytidylate_kinase_dom"/>
</dbReference>
<dbReference type="SUPFAM" id="SSF52540">
    <property type="entry name" value="P-loop containing nucleoside triphosphate hydrolases"/>
    <property type="match status" value="1"/>
</dbReference>
<sequence>MSNKIVIAIDGYSGCGKSSTAKAVAAALGYGYIDTGAMYRSVTLYFKEHNIKLTDPKAVKAALKEINISFVYNDKSGLNETFLNSKNVEKEIRKMYISEGVSEVAVIAEVRKAMVDQQRKMGKKKGVVMDGRDIASVVFPNAELKVFMTADVRIRAERRQKELFDQKQLVNLEDIIDNLKKRDRIDTSRAESPLTQVEDAMEVDTSFMNFDEQVNVIVEAAQKLIGK</sequence>
<dbReference type="GO" id="GO:0016301">
    <property type="term" value="F:kinase activity"/>
    <property type="evidence" value="ECO:0007669"/>
    <property type="project" value="UniProtKB-KW"/>
</dbReference>
<keyword evidence="11" id="KW-1185">Reference proteome</keyword>
<evidence type="ECO:0000256" key="1">
    <source>
        <dbReference type="ARBA" id="ARBA00009427"/>
    </source>
</evidence>
<comment type="catalytic activity">
    <reaction evidence="7 8">
        <text>CMP + ATP = CDP + ADP</text>
        <dbReference type="Rhea" id="RHEA:11600"/>
        <dbReference type="ChEBI" id="CHEBI:30616"/>
        <dbReference type="ChEBI" id="CHEBI:58069"/>
        <dbReference type="ChEBI" id="CHEBI:60377"/>
        <dbReference type="ChEBI" id="CHEBI:456216"/>
        <dbReference type="EC" id="2.7.4.25"/>
    </reaction>
</comment>
<keyword evidence="8" id="KW-0963">Cytoplasm</keyword>
<evidence type="ECO:0000256" key="2">
    <source>
        <dbReference type="ARBA" id="ARBA00022679"/>
    </source>
</evidence>
<reference evidence="10 11" key="1">
    <citation type="submission" date="2021-12" db="EMBL/GenBank/DDBJ databases">
        <title>Genome sequencing of bacteria with rrn-lacking chromosome and rrn-plasmid.</title>
        <authorList>
            <person name="Anda M."/>
            <person name="Iwasaki W."/>
        </authorList>
    </citation>
    <scope>NUCLEOTIDE SEQUENCE [LARGE SCALE GENOMIC DNA]</scope>
    <source>
        <strain evidence="10 11">NBRC 101262</strain>
    </source>
</reference>